<gene>
    <name evidence="2" type="ORF">ACFOM9_02605</name>
</gene>
<protein>
    <submittedName>
        <fullName evidence="2">Prepilin-type N-terminal cleavage/methylation domain-containing protein</fullName>
    </submittedName>
</protein>
<evidence type="ECO:0000313" key="2">
    <source>
        <dbReference type="EMBL" id="MFC3658970.1"/>
    </source>
</evidence>
<proteinExistence type="predicted"/>
<reference evidence="3" key="1">
    <citation type="journal article" date="2019" name="Int. J. Syst. Evol. Microbiol.">
        <title>The Global Catalogue of Microorganisms (GCM) 10K type strain sequencing project: providing services to taxonomists for standard genome sequencing and annotation.</title>
        <authorList>
            <consortium name="The Broad Institute Genomics Platform"/>
            <consortium name="The Broad Institute Genome Sequencing Center for Infectious Disease"/>
            <person name="Wu L."/>
            <person name="Ma J."/>
        </authorList>
    </citation>
    <scope>NUCLEOTIDE SEQUENCE [LARGE SCALE GENOMIC DNA]</scope>
    <source>
        <strain evidence="3">KCTC 42211</strain>
    </source>
</reference>
<dbReference type="PROSITE" id="PS00409">
    <property type="entry name" value="PROKAR_NTER_METHYL"/>
    <property type="match status" value="1"/>
</dbReference>
<sequence>MIPLPEFADRIPVRRREGGVASAANRMRGISLIEVMVSVLILAVGMLGIAAMQSVALRGGQSSLESTQAVMQTTAIIEAMRANSLNAAAYNTGGMRCAATGVATLAGNDLDTWVGSLQSTITRGGATACGQITGCPANCQIIVQWDDQRAGGSATRQLVTRTSI</sequence>
<name>A0ABV7UPV3_9GAMM</name>
<keyword evidence="1" id="KW-1133">Transmembrane helix</keyword>
<dbReference type="RefSeq" id="WP_386705897.1">
    <property type="nucleotide sequence ID" value="NZ_JBHRYF010000001.1"/>
</dbReference>
<keyword evidence="1" id="KW-0472">Membrane</keyword>
<feature type="transmembrane region" description="Helical" evidence="1">
    <location>
        <begin position="32"/>
        <end position="52"/>
    </location>
</feature>
<organism evidence="2 3">
    <name type="scientific">Luteimonas notoginsengisoli</name>
    <dbReference type="NCBI Taxonomy" id="1578200"/>
    <lineage>
        <taxon>Bacteria</taxon>
        <taxon>Pseudomonadati</taxon>
        <taxon>Pseudomonadota</taxon>
        <taxon>Gammaproteobacteria</taxon>
        <taxon>Lysobacterales</taxon>
        <taxon>Lysobacteraceae</taxon>
        <taxon>Luteimonas</taxon>
    </lineage>
</organism>
<keyword evidence="3" id="KW-1185">Reference proteome</keyword>
<dbReference type="InterPro" id="IPR012902">
    <property type="entry name" value="N_methyl_site"/>
</dbReference>
<dbReference type="Proteomes" id="UP001595724">
    <property type="component" value="Unassembled WGS sequence"/>
</dbReference>
<evidence type="ECO:0000256" key="1">
    <source>
        <dbReference type="SAM" id="Phobius"/>
    </source>
</evidence>
<dbReference type="EMBL" id="JBHRYF010000001">
    <property type="protein sequence ID" value="MFC3658970.1"/>
    <property type="molecule type" value="Genomic_DNA"/>
</dbReference>
<dbReference type="Pfam" id="PF07963">
    <property type="entry name" value="N_methyl"/>
    <property type="match status" value="1"/>
</dbReference>
<accession>A0ABV7UPV3</accession>
<keyword evidence="1" id="KW-0812">Transmembrane</keyword>
<evidence type="ECO:0000313" key="3">
    <source>
        <dbReference type="Proteomes" id="UP001595724"/>
    </source>
</evidence>
<comment type="caution">
    <text evidence="2">The sequence shown here is derived from an EMBL/GenBank/DDBJ whole genome shotgun (WGS) entry which is preliminary data.</text>
</comment>